<keyword evidence="3" id="KW-1185">Reference proteome</keyword>
<sequence>MGSVIMTILTFIGVLAFTLLLYWICRKYIFKKVRVNKWVPLSIAIVLFLVQMFLTTTKKVVPVQMLLSVLSVLFFLWFMDILQTGGPKKLEKKIVIKPKAKPNRVKHKDNGK</sequence>
<keyword evidence="1" id="KW-1133">Transmembrane helix</keyword>
<feature type="transmembrane region" description="Helical" evidence="1">
    <location>
        <begin position="60"/>
        <end position="79"/>
    </location>
</feature>
<evidence type="ECO:0000313" key="3">
    <source>
        <dbReference type="Proteomes" id="UP001256646"/>
    </source>
</evidence>
<dbReference type="RefSeq" id="WP_252213140.1">
    <property type="nucleotide sequence ID" value="NZ_JAVJAN010000036.1"/>
</dbReference>
<reference evidence="2 3" key="1">
    <citation type="submission" date="2023-09" db="EMBL/GenBank/DDBJ databases">
        <authorList>
            <person name="Zhai L."/>
        </authorList>
    </citation>
    <scope>NUCLEOTIDE SEQUENCE [LARGE SCALE GENOMIC DNA]</scope>
    <source>
        <strain evidence="2 3">5 N-1</strain>
    </source>
</reference>
<dbReference type="EMBL" id="JAVJAN010000036">
    <property type="protein sequence ID" value="MDR5588379.1"/>
    <property type="molecule type" value="Genomic_DNA"/>
</dbReference>
<gene>
    <name evidence="2" type="ORF">RGC78_12960</name>
</gene>
<keyword evidence="1" id="KW-0472">Membrane</keyword>
<evidence type="ECO:0000256" key="1">
    <source>
        <dbReference type="SAM" id="Phobius"/>
    </source>
</evidence>
<name>A0ABU1EJ00_9CLOT</name>
<comment type="caution">
    <text evidence="2">The sequence shown here is derived from an EMBL/GenBank/DDBJ whole genome shotgun (WGS) entry which is preliminary data.</text>
</comment>
<keyword evidence="1" id="KW-0812">Transmembrane</keyword>
<organism evidence="2 3">
    <name type="scientific">Clostridium aquiflavi</name>
    <dbReference type="NCBI Taxonomy" id="3073603"/>
    <lineage>
        <taxon>Bacteria</taxon>
        <taxon>Bacillati</taxon>
        <taxon>Bacillota</taxon>
        <taxon>Clostridia</taxon>
        <taxon>Eubacteriales</taxon>
        <taxon>Clostridiaceae</taxon>
        <taxon>Clostridium</taxon>
    </lineage>
</organism>
<evidence type="ECO:0000313" key="2">
    <source>
        <dbReference type="EMBL" id="MDR5588379.1"/>
    </source>
</evidence>
<proteinExistence type="predicted"/>
<protein>
    <submittedName>
        <fullName evidence="2">Uncharacterized protein</fullName>
    </submittedName>
</protein>
<accession>A0ABU1EJ00</accession>
<dbReference type="Proteomes" id="UP001256646">
    <property type="component" value="Unassembled WGS sequence"/>
</dbReference>
<feature type="transmembrane region" description="Helical" evidence="1">
    <location>
        <begin position="6"/>
        <end position="25"/>
    </location>
</feature>
<feature type="transmembrane region" description="Helical" evidence="1">
    <location>
        <begin position="37"/>
        <end position="54"/>
    </location>
</feature>